<gene>
    <name evidence="1" type="ORF">BAG01nite_12960</name>
    <name evidence="2" type="ORF">EB820_14560</name>
</gene>
<name>A0A3M8ASF6_9BACL</name>
<dbReference type="Proteomes" id="UP000317180">
    <property type="component" value="Unassembled WGS sequence"/>
</dbReference>
<dbReference type="EMBL" id="RHHN01000042">
    <property type="protein sequence ID" value="RNB54132.1"/>
    <property type="molecule type" value="Genomic_DNA"/>
</dbReference>
<organism evidence="2 3">
    <name type="scientific">Brevibacillus agri</name>
    <dbReference type="NCBI Taxonomy" id="51101"/>
    <lineage>
        <taxon>Bacteria</taxon>
        <taxon>Bacillati</taxon>
        <taxon>Bacillota</taxon>
        <taxon>Bacilli</taxon>
        <taxon>Bacillales</taxon>
        <taxon>Paenibacillaceae</taxon>
        <taxon>Brevibacillus</taxon>
    </lineage>
</organism>
<evidence type="ECO:0000313" key="2">
    <source>
        <dbReference type="EMBL" id="RNB54132.1"/>
    </source>
</evidence>
<evidence type="ECO:0000313" key="1">
    <source>
        <dbReference type="EMBL" id="GED25194.1"/>
    </source>
</evidence>
<comment type="caution">
    <text evidence="2">The sequence shown here is derived from an EMBL/GenBank/DDBJ whole genome shotgun (WGS) entry which is preliminary data.</text>
</comment>
<sequence length="69" mass="7924">MTPLQKSDIQSLIGKKIKVLMAGRFYQRVLHEDSQGLHIKYANHRVPVKPDLNTLHILYFTALKPKGVK</sequence>
<accession>A0A3M8ASF6</accession>
<evidence type="ECO:0000313" key="3">
    <source>
        <dbReference type="Proteomes" id="UP000276178"/>
    </source>
</evidence>
<reference evidence="2 3" key="1">
    <citation type="submission" date="2018-10" db="EMBL/GenBank/DDBJ databases">
        <title>Phylogenomics of Brevibacillus.</title>
        <authorList>
            <person name="Dunlap C."/>
        </authorList>
    </citation>
    <scope>NUCLEOTIDE SEQUENCE [LARGE SCALE GENOMIC DNA]</scope>
    <source>
        <strain evidence="2 3">NRRL NRS 1219</strain>
    </source>
</reference>
<dbReference type="Proteomes" id="UP000276178">
    <property type="component" value="Unassembled WGS sequence"/>
</dbReference>
<evidence type="ECO:0000313" key="4">
    <source>
        <dbReference type="Proteomes" id="UP000317180"/>
    </source>
</evidence>
<protein>
    <submittedName>
        <fullName evidence="2">Uncharacterized protein</fullName>
    </submittedName>
</protein>
<proteinExistence type="predicted"/>
<keyword evidence="4" id="KW-1185">Reference proteome</keyword>
<dbReference type="EMBL" id="BJOD01000011">
    <property type="protein sequence ID" value="GED25194.1"/>
    <property type="molecule type" value="Genomic_DNA"/>
</dbReference>
<reference evidence="1 4" key="2">
    <citation type="submission" date="2019-06" db="EMBL/GenBank/DDBJ databases">
        <title>Whole genome shotgun sequence of Brevibacillus agri NBRC 15538.</title>
        <authorList>
            <person name="Hosoyama A."/>
            <person name="Uohara A."/>
            <person name="Ohji S."/>
            <person name="Ichikawa N."/>
        </authorList>
    </citation>
    <scope>NUCLEOTIDE SEQUENCE [LARGE SCALE GENOMIC DNA]</scope>
    <source>
        <strain evidence="1 4">NBRC 15538</strain>
    </source>
</reference>
<dbReference type="AlphaFoldDB" id="A0A3M8ASF6"/>